<evidence type="ECO:0000256" key="1">
    <source>
        <dbReference type="ARBA" id="ARBA00004613"/>
    </source>
</evidence>
<dbReference type="PANTHER" id="PTHR10009">
    <property type="entry name" value="PROTEIN YELLOW-RELATED"/>
    <property type="match status" value="1"/>
</dbReference>
<dbReference type="InterPro" id="IPR011042">
    <property type="entry name" value="6-blade_b-propeller_TolB-like"/>
</dbReference>
<evidence type="ECO:0000313" key="3">
    <source>
        <dbReference type="EMBL" id="PRY95592.1"/>
    </source>
</evidence>
<comment type="subcellular location">
    <subcellularLocation>
        <location evidence="1">Secreted</location>
    </subcellularLocation>
</comment>
<proteinExistence type="predicted"/>
<dbReference type="Gene3D" id="2.120.10.30">
    <property type="entry name" value="TolB, C-terminal domain"/>
    <property type="match status" value="1"/>
</dbReference>
<sequence length="347" mass="37396">MTEGAMEPDLEPLWAAQRVWNGVALDADGTPYVSFPSADGRGVQAARIGPGDALVPFPDEPWNRLRREPDPDAGFVNVNALRFGPDGLLWIVDAGAPGIGEAAVEGGGRLLAFEAASGTLARTIDLAPALKGKSYVDDIRFNGDHVYATDAGDPGLIVIRLSDGAMRRVLGGHPSTTDRRPMRADGTVLRTKKGDELRVHCDQLEVSPDGQWLYYQPGSGPLYRLPADLLNDFGTQEDALAAAVETSFDSPTTGGTAIDAEGAIYLNAPDTRTLIRIAPDGASEVLLQDDRLIWADAMWLHRDGCLYIPATQQNRTPGFNGGRMAVEYPVWIYRLEIGRQPAPNDHA</sequence>
<organism evidence="3 4">
    <name type="scientific">Hasllibacter halocynthiae</name>
    <dbReference type="NCBI Taxonomy" id="595589"/>
    <lineage>
        <taxon>Bacteria</taxon>
        <taxon>Pseudomonadati</taxon>
        <taxon>Pseudomonadota</taxon>
        <taxon>Alphaproteobacteria</taxon>
        <taxon>Rhodobacterales</taxon>
        <taxon>Roseobacteraceae</taxon>
        <taxon>Hasllibacter</taxon>
    </lineage>
</organism>
<evidence type="ECO:0000256" key="2">
    <source>
        <dbReference type="ARBA" id="ARBA00022525"/>
    </source>
</evidence>
<keyword evidence="2" id="KW-0964">Secreted</keyword>
<dbReference type="Proteomes" id="UP000238801">
    <property type="component" value="Unassembled WGS sequence"/>
</dbReference>
<dbReference type="GO" id="GO:0005576">
    <property type="term" value="C:extracellular region"/>
    <property type="evidence" value="ECO:0007669"/>
    <property type="project" value="UniProtKB-SubCell"/>
</dbReference>
<keyword evidence="4" id="KW-1185">Reference proteome</keyword>
<dbReference type="PANTHER" id="PTHR10009:SF18">
    <property type="entry name" value="PROTEIN YELLOW-LIKE PROTEIN"/>
    <property type="match status" value="1"/>
</dbReference>
<dbReference type="SUPFAM" id="SSF63829">
    <property type="entry name" value="Calcium-dependent phosphotriesterase"/>
    <property type="match status" value="1"/>
</dbReference>
<evidence type="ECO:0000313" key="4">
    <source>
        <dbReference type="Proteomes" id="UP000238801"/>
    </source>
</evidence>
<gene>
    <name evidence="3" type="ORF">BCF33_1214</name>
</gene>
<accession>A0A2T0X9G6</accession>
<dbReference type="Pfam" id="PF03022">
    <property type="entry name" value="MRJP"/>
    <property type="match status" value="1"/>
</dbReference>
<dbReference type="InterPro" id="IPR017996">
    <property type="entry name" value="MRJP/yellow-related"/>
</dbReference>
<reference evidence="3 4" key="1">
    <citation type="submission" date="2018-03" db="EMBL/GenBank/DDBJ databases">
        <title>Genomic Encyclopedia of Archaeal and Bacterial Type Strains, Phase II (KMG-II): from individual species to whole genera.</title>
        <authorList>
            <person name="Goeker M."/>
        </authorList>
    </citation>
    <scope>NUCLEOTIDE SEQUENCE [LARGE SCALE GENOMIC DNA]</scope>
    <source>
        <strain evidence="3 4">DSM 29318</strain>
    </source>
</reference>
<dbReference type="AlphaFoldDB" id="A0A2T0X9G6"/>
<comment type="caution">
    <text evidence="3">The sequence shown here is derived from an EMBL/GenBank/DDBJ whole genome shotgun (WGS) entry which is preliminary data.</text>
</comment>
<name>A0A2T0X9G6_9RHOB</name>
<protein>
    <submittedName>
        <fullName evidence="3">Major royal jelly protein</fullName>
    </submittedName>
</protein>
<dbReference type="EMBL" id="PVTT01000001">
    <property type="protein sequence ID" value="PRY95592.1"/>
    <property type="molecule type" value="Genomic_DNA"/>
</dbReference>